<evidence type="ECO:0000313" key="2">
    <source>
        <dbReference type="EMBL" id="PUZ23054.1"/>
    </source>
</evidence>
<name>A0A2T7BD84_9BACT</name>
<dbReference type="Proteomes" id="UP000244450">
    <property type="component" value="Unassembled WGS sequence"/>
</dbReference>
<feature type="transmembrane region" description="Helical" evidence="1">
    <location>
        <begin position="61"/>
        <end position="79"/>
    </location>
</feature>
<evidence type="ECO:0000313" key="3">
    <source>
        <dbReference type="Proteomes" id="UP000244450"/>
    </source>
</evidence>
<feature type="transmembrane region" description="Helical" evidence="1">
    <location>
        <begin position="132"/>
        <end position="159"/>
    </location>
</feature>
<evidence type="ECO:0000256" key="1">
    <source>
        <dbReference type="SAM" id="Phobius"/>
    </source>
</evidence>
<feature type="transmembrane region" description="Helical" evidence="1">
    <location>
        <begin position="240"/>
        <end position="260"/>
    </location>
</feature>
<protein>
    <submittedName>
        <fullName evidence="2">Uncharacterized protein</fullName>
    </submittedName>
</protein>
<feature type="transmembrane region" description="Helical" evidence="1">
    <location>
        <begin position="99"/>
        <end position="120"/>
    </location>
</feature>
<feature type="transmembrane region" description="Helical" evidence="1">
    <location>
        <begin position="31"/>
        <end position="49"/>
    </location>
</feature>
<organism evidence="2 3">
    <name type="scientific">Chitinophaga parva</name>
    <dbReference type="NCBI Taxonomy" id="2169414"/>
    <lineage>
        <taxon>Bacteria</taxon>
        <taxon>Pseudomonadati</taxon>
        <taxon>Bacteroidota</taxon>
        <taxon>Chitinophagia</taxon>
        <taxon>Chitinophagales</taxon>
        <taxon>Chitinophagaceae</taxon>
        <taxon>Chitinophaga</taxon>
    </lineage>
</organism>
<reference evidence="2 3" key="1">
    <citation type="submission" date="2018-04" db="EMBL/GenBank/DDBJ databases">
        <title>Chitinophaga fuyangensis sp. nov., isolated from soil in a chemical factory.</title>
        <authorList>
            <person name="Chen K."/>
        </authorList>
    </citation>
    <scope>NUCLEOTIDE SEQUENCE [LARGE SCALE GENOMIC DNA]</scope>
    <source>
        <strain evidence="2 3">LY-1</strain>
    </source>
</reference>
<feature type="transmembrane region" description="Helical" evidence="1">
    <location>
        <begin position="216"/>
        <end position="234"/>
    </location>
</feature>
<comment type="caution">
    <text evidence="2">The sequence shown here is derived from an EMBL/GenBank/DDBJ whole genome shotgun (WGS) entry which is preliminary data.</text>
</comment>
<dbReference type="OrthoDB" id="937665at2"/>
<gene>
    <name evidence="2" type="ORF">DCC81_21865</name>
</gene>
<dbReference type="AlphaFoldDB" id="A0A2T7BD84"/>
<keyword evidence="1" id="KW-1133">Transmembrane helix</keyword>
<keyword evidence="1" id="KW-0472">Membrane</keyword>
<sequence>MQPKIARWYLYMVPVLALILAFAVGHVPYQYYVPVWMLNSLLMLQALRILSAGTRPAIRTFAWLSVLPWVAFTIFAGMGRPPQTTEGWALLATEQEVRFAILIAGSISVMLGLSVIGQALREAGAGLRGQLAVAAGFMATPLFIINMAFWGACLPIAMQHFMASGAPEARPDLWAPLKYLFFEIASVAGLLYYLCALLLAAGLAQVGWMKPRSARVVGGICIVAMVLSILPPGLPTPLDVLSYFVSIPAIGFLLFYYMALHLLSLKDKEV</sequence>
<feature type="transmembrane region" description="Helical" evidence="1">
    <location>
        <begin position="7"/>
        <end position="25"/>
    </location>
</feature>
<accession>A0A2T7BD84</accession>
<dbReference type="EMBL" id="QCYK01000003">
    <property type="protein sequence ID" value="PUZ23054.1"/>
    <property type="molecule type" value="Genomic_DNA"/>
</dbReference>
<keyword evidence="3" id="KW-1185">Reference proteome</keyword>
<keyword evidence="1" id="KW-0812">Transmembrane</keyword>
<feature type="transmembrane region" description="Helical" evidence="1">
    <location>
        <begin position="179"/>
        <end position="204"/>
    </location>
</feature>
<proteinExistence type="predicted"/>
<dbReference type="RefSeq" id="WP_108688798.1">
    <property type="nucleotide sequence ID" value="NZ_QCYK01000003.1"/>
</dbReference>